<reference evidence="4 5" key="1">
    <citation type="submission" date="2015-01" db="EMBL/GenBank/DDBJ databases">
        <title>Genome sequence of Mycobacterium llatzerense and Mycobacterium immunogenum recovered from brain abscess.</title>
        <authorList>
            <person name="Greninger A.L."/>
            <person name="Langelier C."/>
            <person name="Cunningham G."/>
            <person name="Chiu C.Y."/>
            <person name="Miller S."/>
        </authorList>
    </citation>
    <scope>NUCLEOTIDE SEQUENCE [LARGE SCALE GENOMIC DNA]</scope>
    <source>
        <strain evidence="4 5">CLUC14</strain>
    </source>
</reference>
<evidence type="ECO:0000256" key="2">
    <source>
        <dbReference type="ARBA" id="ARBA00023002"/>
    </source>
</evidence>
<dbReference type="Gene3D" id="3.40.50.720">
    <property type="entry name" value="NAD(P)-binding Rossmann-like Domain"/>
    <property type="match status" value="1"/>
</dbReference>
<dbReference type="InterPro" id="IPR002347">
    <property type="entry name" value="SDR_fam"/>
</dbReference>
<accession>A0A0D1LD10</accession>
<dbReference type="Proteomes" id="UP000032221">
    <property type="component" value="Unassembled WGS sequence"/>
</dbReference>
<dbReference type="PANTHER" id="PTHR44196:SF1">
    <property type="entry name" value="DEHYDROGENASE_REDUCTASE SDR FAMILY MEMBER 7B"/>
    <property type="match status" value="1"/>
</dbReference>
<sequence length="285" mass="30299">MTRIAVTGRTAVISGAGSGIGRALAVRLSRAGCPVALTDWNPDGLTETQAQLTGPCVTQVLDVRDRDAQLAWAQKVMAWAPAPVGVVVNNAGVVVSQLAADAVYDDDAWLMDINFWGVVHGCRAFLPHLIDQGSGVVVNLSSILGLLAFPTQTAYCASKFAVRGYTEALRHELHGTGVHAVTVHPGGIDTPITRAGRVRVDALGNTDPELFHRNFTTLARTSPELAAATIQRGVERGRARILIGPDAHLMNALATMLPVHYFDLVRPAMPIARRVLNAVANRSPA</sequence>
<dbReference type="PATRIC" id="fig|280871.6.peg.3055"/>
<dbReference type="AlphaFoldDB" id="A0A0D1LD10"/>
<dbReference type="GO" id="GO:0016020">
    <property type="term" value="C:membrane"/>
    <property type="evidence" value="ECO:0007669"/>
    <property type="project" value="TreeGrafter"/>
</dbReference>
<dbReference type="PRINTS" id="PR00080">
    <property type="entry name" value="SDRFAMILY"/>
</dbReference>
<dbReference type="PRINTS" id="PR00081">
    <property type="entry name" value="GDHRDH"/>
</dbReference>
<dbReference type="RefSeq" id="WP_043986172.1">
    <property type="nucleotide sequence ID" value="NZ_JXST01000019.1"/>
</dbReference>
<keyword evidence="2" id="KW-0560">Oxidoreductase</keyword>
<dbReference type="InterPro" id="IPR036291">
    <property type="entry name" value="NAD(P)-bd_dom_sf"/>
</dbReference>
<comment type="caution">
    <text evidence="4">The sequence shown here is derived from an EMBL/GenBank/DDBJ whole genome shotgun (WGS) entry which is preliminary data.</text>
</comment>
<dbReference type="EMBL" id="JXST01000019">
    <property type="protein sequence ID" value="KIU16182.1"/>
    <property type="molecule type" value="Genomic_DNA"/>
</dbReference>
<keyword evidence="5" id="KW-1185">Reference proteome</keyword>
<name>A0A0D1LD10_9MYCO</name>
<dbReference type="InterPro" id="IPR020904">
    <property type="entry name" value="Sc_DH/Rdtase_CS"/>
</dbReference>
<dbReference type="SUPFAM" id="SSF51735">
    <property type="entry name" value="NAD(P)-binding Rossmann-fold domains"/>
    <property type="match status" value="1"/>
</dbReference>
<dbReference type="PROSITE" id="PS00061">
    <property type="entry name" value="ADH_SHORT"/>
    <property type="match status" value="1"/>
</dbReference>
<dbReference type="STRING" id="280871.TL10_14700"/>
<dbReference type="Pfam" id="PF00106">
    <property type="entry name" value="adh_short"/>
    <property type="match status" value="1"/>
</dbReference>
<organism evidence="4 5">
    <name type="scientific">Mycolicibacterium llatzerense</name>
    <dbReference type="NCBI Taxonomy" id="280871"/>
    <lineage>
        <taxon>Bacteria</taxon>
        <taxon>Bacillati</taxon>
        <taxon>Actinomycetota</taxon>
        <taxon>Actinomycetes</taxon>
        <taxon>Mycobacteriales</taxon>
        <taxon>Mycobacteriaceae</taxon>
        <taxon>Mycolicibacterium</taxon>
    </lineage>
</organism>
<dbReference type="GO" id="GO:0016491">
    <property type="term" value="F:oxidoreductase activity"/>
    <property type="evidence" value="ECO:0007669"/>
    <property type="project" value="UniProtKB-KW"/>
</dbReference>
<evidence type="ECO:0000313" key="5">
    <source>
        <dbReference type="Proteomes" id="UP000032221"/>
    </source>
</evidence>
<proteinExistence type="inferred from homology"/>
<dbReference type="OrthoDB" id="4690547at2"/>
<dbReference type="PANTHER" id="PTHR44196">
    <property type="entry name" value="DEHYDROGENASE/REDUCTASE SDR FAMILY MEMBER 7B"/>
    <property type="match status" value="1"/>
</dbReference>
<evidence type="ECO:0000256" key="1">
    <source>
        <dbReference type="ARBA" id="ARBA00006484"/>
    </source>
</evidence>
<evidence type="ECO:0000256" key="3">
    <source>
        <dbReference type="RuleBase" id="RU000363"/>
    </source>
</evidence>
<gene>
    <name evidence="4" type="ORF">TL10_14700</name>
</gene>
<protein>
    <submittedName>
        <fullName evidence="4">Acetoin dehydrogenase</fullName>
    </submittedName>
</protein>
<evidence type="ECO:0000313" key="4">
    <source>
        <dbReference type="EMBL" id="KIU16182.1"/>
    </source>
</evidence>
<comment type="similarity">
    <text evidence="1 3">Belongs to the short-chain dehydrogenases/reductases (SDR) family.</text>
</comment>